<comment type="pathway">
    <text evidence="2 11">Pyrimidine metabolism; CTP biosynthesis via de novo pathway; UDP from UMP (UMPK route): step 1/1.</text>
</comment>
<gene>
    <name evidence="11 13" type="primary">pyrH</name>
    <name evidence="13" type="ORF">MXD59_00630</name>
</gene>
<comment type="subunit">
    <text evidence="11">Homohexamer.</text>
</comment>
<keyword evidence="7 11" id="KW-0418">Kinase</keyword>
<accession>A0ABT0JSW7</accession>
<comment type="caution">
    <text evidence="11">Lacks conserved residue(s) required for the propagation of feature annotation.</text>
</comment>
<feature type="domain" description="Aspartate/glutamate/uridylate kinase" evidence="12">
    <location>
        <begin position="14"/>
        <end position="224"/>
    </location>
</feature>
<dbReference type="PIRSF" id="PIRSF005650">
    <property type="entry name" value="Uridylate_kin"/>
    <property type="match status" value="1"/>
</dbReference>
<dbReference type="Proteomes" id="UP001201873">
    <property type="component" value="Unassembled WGS sequence"/>
</dbReference>
<comment type="catalytic activity">
    <reaction evidence="10 11">
        <text>UMP + ATP = UDP + ADP</text>
        <dbReference type="Rhea" id="RHEA:24400"/>
        <dbReference type="ChEBI" id="CHEBI:30616"/>
        <dbReference type="ChEBI" id="CHEBI:57865"/>
        <dbReference type="ChEBI" id="CHEBI:58223"/>
        <dbReference type="ChEBI" id="CHEBI:456216"/>
        <dbReference type="EC" id="2.7.4.22"/>
    </reaction>
</comment>
<dbReference type="EMBL" id="JALKFT010000001">
    <property type="protein sequence ID" value="MCK9874302.1"/>
    <property type="molecule type" value="Genomic_DNA"/>
</dbReference>
<evidence type="ECO:0000256" key="8">
    <source>
        <dbReference type="ARBA" id="ARBA00022840"/>
    </source>
</evidence>
<dbReference type="NCBIfam" id="TIGR02075">
    <property type="entry name" value="pyrH_bact"/>
    <property type="match status" value="1"/>
</dbReference>
<evidence type="ECO:0000256" key="11">
    <source>
        <dbReference type="HAMAP-Rule" id="MF_01220"/>
    </source>
</evidence>
<evidence type="ECO:0000256" key="10">
    <source>
        <dbReference type="ARBA" id="ARBA00047767"/>
    </source>
</evidence>
<evidence type="ECO:0000256" key="9">
    <source>
        <dbReference type="ARBA" id="ARBA00022975"/>
    </source>
</evidence>
<evidence type="ECO:0000256" key="5">
    <source>
        <dbReference type="ARBA" id="ARBA00022679"/>
    </source>
</evidence>
<evidence type="ECO:0000256" key="6">
    <source>
        <dbReference type="ARBA" id="ARBA00022741"/>
    </source>
</evidence>
<dbReference type="InterPro" id="IPR011817">
    <property type="entry name" value="Uridylate_kinase"/>
</dbReference>
<feature type="binding site" evidence="11">
    <location>
        <begin position="142"/>
        <end position="149"/>
    </location>
    <ligand>
        <name>UMP</name>
        <dbReference type="ChEBI" id="CHEBI:57865"/>
    </ligand>
</feature>
<dbReference type="PANTHER" id="PTHR42833:SF4">
    <property type="entry name" value="URIDYLATE KINASE PUMPKIN, CHLOROPLASTIC"/>
    <property type="match status" value="1"/>
</dbReference>
<dbReference type="HAMAP" id="MF_01220_B">
    <property type="entry name" value="PyrH_B"/>
    <property type="match status" value="1"/>
</dbReference>
<feature type="binding site" evidence="11">
    <location>
        <position position="176"/>
    </location>
    <ligand>
        <name>ATP</name>
        <dbReference type="ChEBI" id="CHEBI:30616"/>
    </ligand>
</feature>
<evidence type="ECO:0000256" key="3">
    <source>
        <dbReference type="ARBA" id="ARBA00007614"/>
    </source>
</evidence>
<proteinExistence type="inferred from homology"/>
<keyword evidence="9 11" id="KW-0665">Pyrimidine biosynthesis</keyword>
<reference evidence="13 14" key="1">
    <citation type="submission" date="2022-04" db="EMBL/GenBank/DDBJ databases">
        <title>Genome diversity in the genus Frankia.</title>
        <authorList>
            <person name="Carlos-Shanley C."/>
            <person name="Hahn D."/>
        </authorList>
    </citation>
    <scope>NUCLEOTIDE SEQUENCE [LARGE SCALE GENOMIC DNA]</scope>
    <source>
        <strain evidence="13 14">Ag45/Mut15</strain>
    </source>
</reference>
<keyword evidence="4 11" id="KW-0963">Cytoplasm</keyword>
<dbReference type="CDD" id="cd04254">
    <property type="entry name" value="AAK_UMPK-PyrH-Ec"/>
    <property type="match status" value="1"/>
</dbReference>
<organism evidence="13 14">
    <name type="scientific">Frankia umida</name>
    <dbReference type="NCBI Taxonomy" id="573489"/>
    <lineage>
        <taxon>Bacteria</taxon>
        <taxon>Bacillati</taxon>
        <taxon>Actinomycetota</taxon>
        <taxon>Actinomycetes</taxon>
        <taxon>Frankiales</taxon>
        <taxon>Frankiaceae</taxon>
        <taxon>Frankia</taxon>
    </lineage>
</organism>
<comment type="subcellular location">
    <subcellularLocation>
        <location evidence="1 11">Cytoplasm</location>
    </subcellularLocation>
</comment>
<feature type="binding site" evidence="11">
    <location>
        <position position="80"/>
    </location>
    <ligand>
        <name>UMP</name>
        <dbReference type="ChEBI" id="CHEBI:57865"/>
    </ligand>
</feature>
<keyword evidence="8 11" id="KW-0067">ATP-binding</keyword>
<dbReference type="Pfam" id="PF00696">
    <property type="entry name" value="AA_kinase"/>
    <property type="match status" value="1"/>
</dbReference>
<feature type="binding site" evidence="11">
    <location>
        <position position="65"/>
    </location>
    <ligand>
        <name>ATP</name>
        <dbReference type="ChEBI" id="CHEBI:30616"/>
    </ligand>
</feature>
<feature type="binding site" evidence="11">
    <location>
        <begin position="18"/>
        <end position="21"/>
    </location>
    <ligand>
        <name>ATP</name>
        <dbReference type="ChEBI" id="CHEBI:30616"/>
    </ligand>
</feature>
<comment type="caution">
    <text evidence="13">The sequence shown here is derived from an EMBL/GenBank/DDBJ whole genome shotgun (WGS) entry which is preliminary data.</text>
</comment>
<comment type="similarity">
    <text evidence="3 11">Belongs to the UMP kinase family.</text>
</comment>
<comment type="function">
    <text evidence="11">Catalyzes the reversible phosphorylation of UMP to UDP.</text>
</comment>
<feature type="binding site" evidence="11">
    <location>
        <position position="179"/>
    </location>
    <ligand>
        <name>ATP</name>
        <dbReference type="ChEBI" id="CHEBI:30616"/>
    </ligand>
</feature>
<dbReference type="EC" id="2.7.4.22" evidence="11"/>
<keyword evidence="6 11" id="KW-0547">Nucleotide-binding</keyword>
<keyword evidence="5 11" id="KW-0808">Transferase</keyword>
<dbReference type="PANTHER" id="PTHR42833">
    <property type="entry name" value="URIDYLATE KINASE"/>
    <property type="match status" value="1"/>
</dbReference>
<dbReference type="RefSeq" id="WP_248822992.1">
    <property type="nucleotide sequence ID" value="NZ_JALKFT010000001.1"/>
</dbReference>
<evidence type="ECO:0000313" key="14">
    <source>
        <dbReference type="Proteomes" id="UP001201873"/>
    </source>
</evidence>
<protein>
    <recommendedName>
        <fullName evidence="11">Uridylate kinase</fullName>
        <shortName evidence="11">UK</shortName>
        <ecNumber evidence="11">2.7.4.22</ecNumber>
    </recommendedName>
    <alternativeName>
        <fullName evidence="11">Uridine monophosphate kinase</fullName>
        <shortName evidence="11">UMP kinase</shortName>
        <shortName evidence="11">UMPK</shortName>
    </alternativeName>
</protein>
<evidence type="ECO:0000259" key="12">
    <source>
        <dbReference type="Pfam" id="PF00696"/>
    </source>
</evidence>
<dbReference type="InterPro" id="IPR036393">
    <property type="entry name" value="AceGlu_kinase-like_sf"/>
</dbReference>
<evidence type="ECO:0000256" key="1">
    <source>
        <dbReference type="ARBA" id="ARBA00004496"/>
    </source>
</evidence>
<dbReference type="GO" id="GO:0033862">
    <property type="term" value="F:UMP kinase activity"/>
    <property type="evidence" value="ECO:0007669"/>
    <property type="project" value="UniProtKB-EC"/>
</dbReference>
<evidence type="ECO:0000256" key="2">
    <source>
        <dbReference type="ARBA" id="ARBA00004791"/>
    </source>
</evidence>
<keyword evidence="14" id="KW-1185">Reference proteome</keyword>
<name>A0ABT0JSW7_9ACTN</name>
<evidence type="ECO:0000313" key="13">
    <source>
        <dbReference type="EMBL" id="MCK9874302.1"/>
    </source>
</evidence>
<dbReference type="Gene3D" id="3.40.1160.10">
    <property type="entry name" value="Acetylglutamate kinase-like"/>
    <property type="match status" value="1"/>
</dbReference>
<dbReference type="InterPro" id="IPR015963">
    <property type="entry name" value="Uridylate_kinase_bac"/>
</dbReference>
<dbReference type="SUPFAM" id="SSF53633">
    <property type="entry name" value="Carbamate kinase-like"/>
    <property type="match status" value="1"/>
</dbReference>
<evidence type="ECO:0000256" key="4">
    <source>
        <dbReference type="ARBA" id="ARBA00022490"/>
    </source>
</evidence>
<sequence length="269" mass="28537">MEKGKRETVAKYRRVVVKLSGRAIAGSAEFGFDSNALEHLAREIIAVRQSGVEVAIVVGGGNLFRGNQSDRWGIDRVEADNIGMLGTVINSLLLRGKLTALGEDNLRVMTAVPVPAVAEPYIRLRAVHLLEKGATVILACGNGQPFLTTDYPAVQRALELGADAVLAAKDGVDGVYDSDPKLNPNAERFSHLSYDEVISRGLRVMDQSAFILARDFGIPLHIFDIEQQGAMTAICRGEHRGTVITGSAPEDGVAGADAAVMAGSAESVG</sequence>
<feature type="binding site" evidence="11">
    <location>
        <position position="61"/>
    </location>
    <ligand>
        <name>ATP</name>
        <dbReference type="ChEBI" id="CHEBI:30616"/>
    </ligand>
</feature>
<evidence type="ECO:0000256" key="7">
    <source>
        <dbReference type="ARBA" id="ARBA00022777"/>
    </source>
</evidence>
<feature type="binding site" evidence="11">
    <location>
        <position position="60"/>
    </location>
    <ligand>
        <name>UMP</name>
        <dbReference type="ChEBI" id="CHEBI:57865"/>
    </ligand>
</feature>
<comment type="activity regulation">
    <text evidence="11">Inhibited by UTP.</text>
</comment>
<dbReference type="InterPro" id="IPR001048">
    <property type="entry name" value="Asp/Glu/Uridylate_kinase"/>
</dbReference>